<evidence type="ECO:0000313" key="2">
    <source>
        <dbReference type="Proteomes" id="UP000550260"/>
    </source>
</evidence>
<feature type="non-terminal residue" evidence="1">
    <location>
        <position position="51"/>
    </location>
</feature>
<name>A0A8E2B727_9PSEU</name>
<dbReference type="Proteomes" id="UP000550260">
    <property type="component" value="Unassembled WGS sequence"/>
</dbReference>
<evidence type="ECO:0000313" key="1">
    <source>
        <dbReference type="EMBL" id="MBB2504299.1"/>
    </source>
</evidence>
<protein>
    <submittedName>
        <fullName evidence="1">PucR family transcriptional regulator</fullName>
    </submittedName>
</protein>
<organism evidence="1 2">
    <name type="scientific">Amycolatopsis echigonensis</name>
    <dbReference type="NCBI Taxonomy" id="2576905"/>
    <lineage>
        <taxon>Bacteria</taxon>
        <taxon>Bacillati</taxon>
        <taxon>Actinomycetota</taxon>
        <taxon>Actinomycetes</taxon>
        <taxon>Pseudonocardiales</taxon>
        <taxon>Pseudonocardiaceae</taxon>
        <taxon>Amycolatopsis</taxon>
    </lineage>
</organism>
<accession>A0A8E2B727</accession>
<reference evidence="1 2" key="1">
    <citation type="submission" date="2020-08" db="EMBL/GenBank/DDBJ databases">
        <title>Amycolatopsis echigonensis JCM 21831.</title>
        <authorList>
            <person name="Tedsree N."/>
            <person name="Kuncharoen N."/>
            <person name="Likhitwitayawuid K."/>
            <person name="Tanasupawat S."/>
        </authorList>
    </citation>
    <scope>NUCLEOTIDE SEQUENCE [LARGE SCALE GENOMIC DNA]</scope>
    <source>
        <strain evidence="1 2">JCM 21831</strain>
    </source>
</reference>
<comment type="caution">
    <text evidence="1">The sequence shown here is derived from an EMBL/GenBank/DDBJ whole genome shotgun (WGS) entry which is preliminary data.</text>
</comment>
<gene>
    <name evidence="1" type="ORF">H5411_34800</name>
</gene>
<sequence length="51" mass="5367">MRELVTHLSALDSGAAETVKVIAYFDRLVEGRAGLEPIVRGAAVLSGCPAR</sequence>
<dbReference type="AlphaFoldDB" id="A0A8E2B727"/>
<dbReference type="EMBL" id="JACJHR010000069">
    <property type="protein sequence ID" value="MBB2504299.1"/>
    <property type="molecule type" value="Genomic_DNA"/>
</dbReference>
<proteinExistence type="predicted"/>